<protein>
    <submittedName>
        <fullName evidence="2">Uncharacterized protein</fullName>
    </submittedName>
</protein>
<dbReference type="AlphaFoldDB" id="A0A645D3B7"/>
<sequence>MKHQFAFFPRNEHRISGGRQRQPDRGDRPPPRPQVERQGRGFDIHDSAGRNKLFPVAEQVDGFHRTGTPHGERKRILFAGRPVDVNLAVFGVEPTGGQPGIKIHGSRRVRIRQLPDQFVVGEK</sequence>
<accession>A0A645D3B7</accession>
<proteinExistence type="predicted"/>
<evidence type="ECO:0000256" key="1">
    <source>
        <dbReference type="SAM" id="MobiDB-lite"/>
    </source>
</evidence>
<evidence type="ECO:0000313" key="2">
    <source>
        <dbReference type="EMBL" id="MPM83689.1"/>
    </source>
</evidence>
<reference evidence="2" key="1">
    <citation type="submission" date="2019-08" db="EMBL/GenBank/DDBJ databases">
        <authorList>
            <person name="Kucharzyk K."/>
            <person name="Murdoch R.W."/>
            <person name="Higgins S."/>
            <person name="Loffler F."/>
        </authorList>
    </citation>
    <scope>NUCLEOTIDE SEQUENCE</scope>
</reference>
<organism evidence="2">
    <name type="scientific">bioreactor metagenome</name>
    <dbReference type="NCBI Taxonomy" id="1076179"/>
    <lineage>
        <taxon>unclassified sequences</taxon>
        <taxon>metagenomes</taxon>
        <taxon>ecological metagenomes</taxon>
    </lineage>
</organism>
<dbReference type="EMBL" id="VSSQ01032432">
    <property type="protein sequence ID" value="MPM83689.1"/>
    <property type="molecule type" value="Genomic_DNA"/>
</dbReference>
<comment type="caution">
    <text evidence="2">The sequence shown here is derived from an EMBL/GenBank/DDBJ whole genome shotgun (WGS) entry which is preliminary data.</text>
</comment>
<feature type="region of interest" description="Disordered" evidence="1">
    <location>
        <begin position="1"/>
        <end position="51"/>
    </location>
</feature>
<gene>
    <name evidence="2" type="ORF">SDC9_130758</name>
</gene>
<name>A0A645D3B7_9ZZZZ</name>
<feature type="compositionally biased region" description="Basic and acidic residues" evidence="1">
    <location>
        <begin position="10"/>
        <end position="49"/>
    </location>
</feature>